<proteinExistence type="predicted"/>
<dbReference type="OrthoDB" id="3600083at2759"/>
<feature type="compositionally biased region" description="Polar residues" evidence="1">
    <location>
        <begin position="63"/>
        <end position="100"/>
    </location>
</feature>
<feature type="compositionally biased region" description="Polar residues" evidence="1">
    <location>
        <begin position="135"/>
        <end position="147"/>
    </location>
</feature>
<sequence>MSSNETRQSSSGGVKSLRAMWENQGTIQVASSPSGRGTSPGSSNGTDRPPSNPVRTSFVAVQPSGQMSHQIGSQSATQPESQAGNRPSQDLGTSKGTSENGAYAHRRTSFSLSSEKDSEVILELKKPLSDKKTPSRTVLQKSALPQP</sequence>
<accession>A0A6G1GM76</accession>
<feature type="compositionally biased region" description="Low complexity" evidence="1">
    <location>
        <begin position="31"/>
        <end position="46"/>
    </location>
</feature>
<protein>
    <submittedName>
        <fullName evidence="2">Uncharacterized protein</fullName>
    </submittedName>
</protein>
<keyword evidence="3" id="KW-1185">Reference proteome</keyword>
<feature type="compositionally biased region" description="Basic and acidic residues" evidence="1">
    <location>
        <begin position="114"/>
        <end position="133"/>
    </location>
</feature>
<organism evidence="2 3">
    <name type="scientific">Aulographum hederae CBS 113979</name>
    <dbReference type="NCBI Taxonomy" id="1176131"/>
    <lineage>
        <taxon>Eukaryota</taxon>
        <taxon>Fungi</taxon>
        <taxon>Dikarya</taxon>
        <taxon>Ascomycota</taxon>
        <taxon>Pezizomycotina</taxon>
        <taxon>Dothideomycetes</taxon>
        <taxon>Pleosporomycetidae</taxon>
        <taxon>Aulographales</taxon>
        <taxon>Aulographaceae</taxon>
    </lineage>
</organism>
<evidence type="ECO:0000256" key="1">
    <source>
        <dbReference type="SAM" id="MobiDB-lite"/>
    </source>
</evidence>
<feature type="compositionally biased region" description="Polar residues" evidence="1">
    <location>
        <begin position="1"/>
        <end position="13"/>
    </location>
</feature>
<name>A0A6G1GM76_9PEZI</name>
<gene>
    <name evidence="2" type="ORF">K402DRAFT_217594</name>
</gene>
<reference evidence="2" key="1">
    <citation type="journal article" date="2020" name="Stud. Mycol.">
        <title>101 Dothideomycetes genomes: a test case for predicting lifestyles and emergence of pathogens.</title>
        <authorList>
            <person name="Haridas S."/>
            <person name="Albert R."/>
            <person name="Binder M."/>
            <person name="Bloem J."/>
            <person name="Labutti K."/>
            <person name="Salamov A."/>
            <person name="Andreopoulos B."/>
            <person name="Baker S."/>
            <person name="Barry K."/>
            <person name="Bills G."/>
            <person name="Bluhm B."/>
            <person name="Cannon C."/>
            <person name="Castanera R."/>
            <person name="Culley D."/>
            <person name="Daum C."/>
            <person name="Ezra D."/>
            <person name="Gonzalez J."/>
            <person name="Henrissat B."/>
            <person name="Kuo A."/>
            <person name="Liang C."/>
            <person name="Lipzen A."/>
            <person name="Lutzoni F."/>
            <person name="Magnuson J."/>
            <person name="Mondo S."/>
            <person name="Nolan M."/>
            <person name="Ohm R."/>
            <person name="Pangilinan J."/>
            <person name="Park H.-J."/>
            <person name="Ramirez L."/>
            <person name="Alfaro M."/>
            <person name="Sun H."/>
            <person name="Tritt A."/>
            <person name="Yoshinaga Y."/>
            <person name="Zwiers L.-H."/>
            <person name="Turgeon B."/>
            <person name="Goodwin S."/>
            <person name="Spatafora J."/>
            <person name="Crous P."/>
            <person name="Grigoriev I."/>
        </authorList>
    </citation>
    <scope>NUCLEOTIDE SEQUENCE</scope>
    <source>
        <strain evidence="2">CBS 113979</strain>
    </source>
</reference>
<evidence type="ECO:0000313" key="3">
    <source>
        <dbReference type="Proteomes" id="UP000800041"/>
    </source>
</evidence>
<dbReference type="EMBL" id="ML977191">
    <property type="protein sequence ID" value="KAF1981924.1"/>
    <property type="molecule type" value="Genomic_DNA"/>
</dbReference>
<dbReference type="Proteomes" id="UP000800041">
    <property type="component" value="Unassembled WGS sequence"/>
</dbReference>
<evidence type="ECO:0000313" key="2">
    <source>
        <dbReference type="EMBL" id="KAF1981924.1"/>
    </source>
</evidence>
<dbReference type="AlphaFoldDB" id="A0A6G1GM76"/>
<feature type="region of interest" description="Disordered" evidence="1">
    <location>
        <begin position="1"/>
        <end position="147"/>
    </location>
</feature>